<feature type="non-terminal residue" evidence="5">
    <location>
        <position position="1"/>
    </location>
</feature>
<dbReference type="Pfam" id="PF04821">
    <property type="entry name" value="TIMELESS"/>
    <property type="match status" value="1"/>
</dbReference>
<sequence length="113" mass="13118">PKKNLFRLLVNLTKPPLVCFDGKIPKDVTFTNVYLNIESHLQKTKANLANEKLFEFLVTKVQPVLVKDWLDRSDEDDFIVHAVFTLVRNILSIKSERQISEESDINAHDLVLW</sequence>
<evidence type="ECO:0000313" key="5">
    <source>
        <dbReference type="EMBL" id="CAF4408634.1"/>
    </source>
</evidence>
<evidence type="ECO:0000256" key="1">
    <source>
        <dbReference type="ARBA" id="ARBA00004123"/>
    </source>
</evidence>
<dbReference type="InterPro" id="IPR044998">
    <property type="entry name" value="Timeless"/>
</dbReference>
<keyword evidence="2" id="KW-0539">Nucleus</keyword>
<dbReference type="GO" id="GO:0031298">
    <property type="term" value="C:replication fork protection complex"/>
    <property type="evidence" value="ECO:0007669"/>
    <property type="project" value="TreeGrafter"/>
</dbReference>
<organism evidence="5 6">
    <name type="scientific">Adineta steineri</name>
    <dbReference type="NCBI Taxonomy" id="433720"/>
    <lineage>
        <taxon>Eukaryota</taxon>
        <taxon>Metazoa</taxon>
        <taxon>Spiralia</taxon>
        <taxon>Gnathifera</taxon>
        <taxon>Rotifera</taxon>
        <taxon>Eurotatoria</taxon>
        <taxon>Bdelloidea</taxon>
        <taxon>Adinetida</taxon>
        <taxon>Adinetidae</taxon>
        <taxon>Adineta</taxon>
    </lineage>
</organism>
<dbReference type="InterPro" id="IPR006906">
    <property type="entry name" value="Timeless_N"/>
</dbReference>
<dbReference type="GO" id="GO:0043111">
    <property type="term" value="P:replication fork arrest"/>
    <property type="evidence" value="ECO:0007669"/>
    <property type="project" value="TreeGrafter"/>
</dbReference>
<evidence type="ECO:0000256" key="2">
    <source>
        <dbReference type="ARBA" id="ARBA00023242"/>
    </source>
</evidence>
<feature type="domain" description="Timeless N-terminal" evidence="4">
    <location>
        <begin position="5"/>
        <end position="109"/>
    </location>
</feature>
<dbReference type="EMBL" id="CAJOAY010028826">
    <property type="protein sequence ID" value="CAF4408634.1"/>
    <property type="molecule type" value="Genomic_DNA"/>
</dbReference>
<dbReference type="PANTHER" id="PTHR22940">
    <property type="entry name" value="TIMEOUT/TIMELESS-2"/>
    <property type="match status" value="1"/>
</dbReference>
<keyword evidence="3" id="KW-0131">Cell cycle</keyword>
<dbReference type="AlphaFoldDB" id="A0A820PKS7"/>
<comment type="subcellular location">
    <subcellularLocation>
        <location evidence="1">Nucleus</location>
    </subcellularLocation>
</comment>
<evidence type="ECO:0000313" key="6">
    <source>
        <dbReference type="Proteomes" id="UP000663881"/>
    </source>
</evidence>
<dbReference type="PANTHER" id="PTHR22940:SF4">
    <property type="entry name" value="PROTEIN TIMELESS HOMOLOG"/>
    <property type="match status" value="1"/>
</dbReference>
<comment type="caution">
    <text evidence="5">The sequence shown here is derived from an EMBL/GenBank/DDBJ whole genome shotgun (WGS) entry which is preliminary data.</text>
</comment>
<accession>A0A820PKS7</accession>
<proteinExistence type="predicted"/>
<evidence type="ECO:0000256" key="3">
    <source>
        <dbReference type="ARBA" id="ARBA00023306"/>
    </source>
</evidence>
<dbReference type="GO" id="GO:0003677">
    <property type="term" value="F:DNA binding"/>
    <property type="evidence" value="ECO:0007669"/>
    <property type="project" value="TreeGrafter"/>
</dbReference>
<dbReference type="GO" id="GO:0000076">
    <property type="term" value="P:DNA replication checkpoint signaling"/>
    <property type="evidence" value="ECO:0007669"/>
    <property type="project" value="TreeGrafter"/>
</dbReference>
<evidence type="ECO:0000259" key="4">
    <source>
        <dbReference type="Pfam" id="PF04821"/>
    </source>
</evidence>
<protein>
    <recommendedName>
        <fullName evidence="4">Timeless N-terminal domain-containing protein</fullName>
    </recommendedName>
</protein>
<dbReference type="Proteomes" id="UP000663881">
    <property type="component" value="Unassembled WGS sequence"/>
</dbReference>
<reference evidence="5" key="1">
    <citation type="submission" date="2021-02" db="EMBL/GenBank/DDBJ databases">
        <authorList>
            <person name="Nowell W R."/>
        </authorList>
    </citation>
    <scope>NUCLEOTIDE SEQUENCE</scope>
</reference>
<gene>
    <name evidence="5" type="ORF">OKA104_LOCUS51814</name>
</gene>
<dbReference type="GO" id="GO:0006281">
    <property type="term" value="P:DNA repair"/>
    <property type="evidence" value="ECO:0007669"/>
    <property type="project" value="TreeGrafter"/>
</dbReference>
<name>A0A820PKS7_9BILA</name>